<gene>
    <name evidence="1" type="ORF">BJ684DRAFT_14611</name>
</gene>
<organism evidence="1 2">
    <name type="scientific">Piptocephalis cylindrospora</name>
    <dbReference type="NCBI Taxonomy" id="1907219"/>
    <lineage>
        <taxon>Eukaryota</taxon>
        <taxon>Fungi</taxon>
        <taxon>Fungi incertae sedis</taxon>
        <taxon>Zoopagomycota</taxon>
        <taxon>Zoopagomycotina</taxon>
        <taxon>Zoopagomycetes</taxon>
        <taxon>Zoopagales</taxon>
        <taxon>Piptocephalidaceae</taxon>
        <taxon>Piptocephalis</taxon>
    </lineage>
</organism>
<dbReference type="EMBL" id="KZ987757">
    <property type="protein sequence ID" value="RKP15106.1"/>
    <property type="molecule type" value="Genomic_DNA"/>
</dbReference>
<evidence type="ECO:0000313" key="1">
    <source>
        <dbReference type="EMBL" id="RKP15106.1"/>
    </source>
</evidence>
<name>A0A4P9Y7J8_9FUNG</name>
<evidence type="ECO:0000313" key="2">
    <source>
        <dbReference type="Proteomes" id="UP000267251"/>
    </source>
</evidence>
<dbReference type="AlphaFoldDB" id="A0A4P9Y7J8"/>
<accession>A0A4P9Y7J8</accession>
<dbReference type="Proteomes" id="UP000267251">
    <property type="component" value="Unassembled WGS sequence"/>
</dbReference>
<protein>
    <submittedName>
        <fullName evidence="1">Uncharacterized protein</fullName>
    </submittedName>
</protein>
<sequence>MDSVHAKKVNNWLKETLVPQESLIEELPEPQENAIIPAHVFLNGAMERLTREKDDELVKSHRTFVHRTSLPYQEMTISSPIPKPLENDTCVTSETWRIYPPELLVESHTIPLPMMNRRDEETLDHSKNPNGGYGEPKLPITHPPFSQSKLMEPLRHSLFSSFLAVPSMENVDRQYSGGPRPSDPIVSYASSLPISNTVRDSKYKKNRHISIRQDPLSLTLPVLPSQVTVMPLPKLGDPEIIPAPSFPVPKKSITRVYSYGNLPSKDMDNAKFIPPWHILSSLSNMMDALPFASAWPAPLQSLSSSLSASSLLHPLLKEVILRDPELFCSMAYRSFPSFEVSSSTRGALTQHQVMQLTYTLTPYAMELAKLDERKYQLDGSSLTTYEAHCHLLSII</sequence>
<keyword evidence="2" id="KW-1185">Reference proteome</keyword>
<proteinExistence type="predicted"/>
<reference evidence="2" key="1">
    <citation type="journal article" date="2018" name="Nat. Microbiol.">
        <title>Leveraging single-cell genomics to expand the fungal tree of life.</title>
        <authorList>
            <person name="Ahrendt S.R."/>
            <person name="Quandt C.A."/>
            <person name="Ciobanu D."/>
            <person name="Clum A."/>
            <person name="Salamov A."/>
            <person name="Andreopoulos B."/>
            <person name="Cheng J.F."/>
            <person name="Woyke T."/>
            <person name="Pelin A."/>
            <person name="Henrissat B."/>
            <person name="Reynolds N.K."/>
            <person name="Benny G.L."/>
            <person name="Smith M.E."/>
            <person name="James T.Y."/>
            <person name="Grigoriev I.V."/>
        </authorList>
    </citation>
    <scope>NUCLEOTIDE SEQUENCE [LARGE SCALE GENOMIC DNA]</scope>
</reference>